<evidence type="ECO:0000256" key="1">
    <source>
        <dbReference type="ARBA" id="ARBA00023015"/>
    </source>
</evidence>
<dbReference type="EMBL" id="RFFG01000009">
    <property type="protein sequence ID" value="RMI46324.1"/>
    <property type="molecule type" value="Genomic_DNA"/>
</dbReference>
<dbReference type="InterPro" id="IPR002818">
    <property type="entry name" value="DJ-1/PfpI"/>
</dbReference>
<dbReference type="PANTHER" id="PTHR43130:SF3">
    <property type="entry name" value="HTH-TYPE TRANSCRIPTIONAL REGULATOR RV1931C"/>
    <property type="match status" value="1"/>
</dbReference>
<sequence>MSSGLHQVVAVAVPPQSPFELASVAQVFGVAHPDVPVRYAFGVCAETPGAVPGLAGCPLHIEDGLDLLDGADTVIVAGWPDLAARPSDALIAALRGAHGRGARVAGLCSGAFALAAAGLLDGRPATTHWRMADELAARYPRVDVRVDELYVDLGDVATSAGTGAAVDLALALVRRDLGAAHAAEIARHMVLPPHRDGGQRQYSRLAPRPGQASEETLAAVVAWAEANLHRPISVADLAAHGAVSPRTLARLFERGLGVAPGRWLLRRRVELARTLLERSDETVESIALACGFVDLSNFRRRFAAETGTTPGRYRRVFSTPGWKD</sequence>
<dbReference type="CDD" id="cd03137">
    <property type="entry name" value="GATase1_AraC_1"/>
    <property type="match status" value="1"/>
</dbReference>
<dbReference type="Gene3D" id="3.40.50.880">
    <property type="match status" value="1"/>
</dbReference>
<dbReference type="InterPro" id="IPR052158">
    <property type="entry name" value="INH-QAR"/>
</dbReference>
<dbReference type="SUPFAM" id="SSF46689">
    <property type="entry name" value="Homeodomain-like"/>
    <property type="match status" value="2"/>
</dbReference>
<reference evidence="5 6" key="1">
    <citation type="submission" date="2018-10" db="EMBL/GenBank/DDBJ databases">
        <title>Isolation from soil.</title>
        <authorList>
            <person name="Hu J."/>
        </authorList>
    </citation>
    <scope>NUCLEOTIDE SEQUENCE [LARGE SCALE GENOMIC DNA]</scope>
    <source>
        <strain evidence="5 6">NEAU-Ht49</strain>
    </source>
</reference>
<dbReference type="InterPro" id="IPR029062">
    <property type="entry name" value="Class_I_gatase-like"/>
</dbReference>
<proteinExistence type="predicted"/>
<dbReference type="RefSeq" id="WP_122193504.1">
    <property type="nucleotide sequence ID" value="NZ_JBHSKC010000005.1"/>
</dbReference>
<keyword evidence="1" id="KW-0805">Transcription regulation</keyword>
<dbReference type="Pfam" id="PF01965">
    <property type="entry name" value="DJ-1_PfpI"/>
    <property type="match status" value="1"/>
</dbReference>
<feature type="domain" description="HTH araC/xylS-type" evidence="4">
    <location>
        <begin position="218"/>
        <end position="316"/>
    </location>
</feature>
<dbReference type="InterPro" id="IPR018060">
    <property type="entry name" value="HTH_AraC"/>
</dbReference>
<name>A0A3M2M954_9ACTN</name>
<dbReference type="SUPFAM" id="SSF52317">
    <property type="entry name" value="Class I glutamine amidotransferase-like"/>
    <property type="match status" value="1"/>
</dbReference>
<dbReference type="OrthoDB" id="2060755at2"/>
<evidence type="ECO:0000259" key="4">
    <source>
        <dbReference type="PROSITE" id="PS01124"/>
    </source>
</evidence>
<evidence type="ECO:0000256" key="2">
    <source>
        <dbReference type="ARBA" id="ARBA00023125"/>
    </source>
</evidence>
<dbReference type="PANTHER" id="PTHR43130">
    <property type="entry name" value="ARAC-FAMILY TRANSCRIPTIONAL REGULATOR"/>
    <property type="match status" value="1"/>
</dbReference>
<dbReference type="SMART" id="SM00342">
    <property type="entry name" value="HTH_ARAC"/>
    <property type="match status" value="1"/>
</dbReference>
<evidence type="ECO:0000313" key="5">
    <source>
        <dbReference type="EMBL" id="RMI46324.1"/>
    </source>
</evidence>
<keyword evidence="6" id="KW-1185">Reference proteome</keyword>
<keyword evidence="2" id="KW-0238">DNA-binding</keyword>
<gene>
    <name evidence="5" type="ORF">EBO15_07090</name>
</gene>
<dbReference type="GO" id="GO:0043565">
    <property type="term" value="F:sequence-specific DNA binding"/>
    <property type="evidence" value="ECO:0007669"/>
    <property type="project" value="InterPro"/>
</dbReference>
<evidence type="ECO:0000256" key="3">
    <source>
        <dbReference type="ARBA" id="ARBA00023163"/>
    </source>
</evidence>
<accession>A0A3M2M954</accession>
<keyword evidence="3" id="KW-0804">Transcription</keyword>
<dbReference type="AlphaFoldDB" id="A0A3M2M954"/>
<protein>
    <submittedName>
        <fullName evidence="5">Helix-turn-helix domain-containing protein</fullName>
    </submittedName>
</protein>
<organism evidence="5 6">
    <name type="scientific">Actinomadura harenae</name>
    <dbReference type="NCBI Taxonomy" id="2483351"/>
    <lineage>
        <taxon>Bacteria</taxon>
        <taxon>Bacillati</taxon>
        <taxon>Actinomycetota</taxon>
        <taxon>Actinomycetes</taxon>
        <taxon>Streptosporangiales</taxon>
        <taxon>Thermomonosporaceae</taxon>
        <taxon>Actinomadura</taxon>
    </lineage>
</organism>
<dbReference type="InterPro" id="IPR009057">
    <property type="entry name" value="Homeodomain-like_sf"/>
</dbReference>
<dbReference type="GO" id="GO:0003700">
    <property type="term" value="F:DNA-binding transcription factor activity"/>
    <property type="evidence" value="ECO:0007669"/>
    <property type="project" value="InterPro"/>
</dbReference>
<dbReference type="InterPro" id="IPR018062">
    <property type="entry name" value="HTH_AraC-typ_CS"/>
</dbReference>
<dbReference type="PROSITE" id="PS00041">
    <property type="entry name" value="HTH_ARAC_FAMILY_1"/>
    <property type="match status" value="1"/>
</dbReference>
<comment type="caution">
    <text evidence="5">The sequence shown here is derived from an EMBL/GenBank/DDBJ whole genome shotgun (WGS) entry which is preliminary data.</text>
</comment>
<dbReference type="Pfam" id="PF12833">
    <property type="entry name" value="HTH_18"/>
    <property type="match status" value="1"/>
</dbReference>
<dbReference type="Gene3D" id="1.10.10.60">
    <property type="entry name" value="Homeodomain-like"/>
    <property type="match status" value="1"/>
</dbReference>
<evidence type="ECO:0000313" key="6">
    <source>
        <dbReference type="Proteomes" id="UP000282674"/>
    </source>
</evidence>
<dbReference type="PROSITE" id="PS01124">
    <property type="entry name" value="HTH_ARAC_FAMILY_2"/>
    <property type="match status" value="1"/>
</dbReference>
<dbReference type="Proteomes" id="UP000282674">
    <property type="component" value="Unassembled WGS sequence"/>
</dbReference>